<proteinExistence type="predicted"/>
<dbReference type="AlphaFoldDB" id="A0A6J7BW86"/>
<name>A0A6J7BW86_9ZZZZ</name>
<evidence type="ECO:0000313" key="7">
    <source>
        <dbReference type="EMBL" id="CAB5019033.1"/>
    </source>
</evidence>
<dbReference type="Gene3D" id="3.40.50.2000">
    <property type="entry name" value="Glycogen Phosphorylase B"/>
    <property type="match status" value="2"/>
</dbReference>
<evidence type="ECO:0000313" key="4">
    <source>
        <dbReference type="EMBL" id="CAB4755998.1"/>
    </source>
</evidence>
<dbReference type="InterPro" id="IPR050194">
    <property type="entry name" value="Glycosyltransferase_grp1"/>
</dbReference>
<dbReference type="GO" id="GO:0016757">
    <property type="term" value="F:glycosyltransferase activity"/>
    <property type="evidence" value="ECO:0007669"/>
    <property type="project" value="TreeGrafter"/>
</dbReference>
<protein>
    <submittedName>
        <fullName evidence="6">Unannotated protein</fullName>
    </submittedName>
</protein>
<dbReference type="EMBL" id="CAFBIX010000050">
    <property type="protein sequence ID" value="CAB4849660.1"/>
    <property type="molecule type" value="Genomic_DNA"/>
</dbReference>
<organism evidence="6">
    <name type="scientific">freshwater metagenome</name>
    <dbReference type="NCBI Taxonomy" id="449393"/>
    <lineage>
        <taxon>unclassified sequences</taxon>
        <taxon>metagenomes</taxon>
        <taxon>ecological metagenomes</taxon>
    </lineage>
</organism>
<evidence type="ECO:0000313" key="2">
    <source>
        <dbReference type="EMBL" id="CAB4334584.1"/>
    </source>
</evidence>
<dbReference type="EMBL" id="CAESAD010000008">
    <property type="protein sequence ID" value="CAB4342356.1"/>
    <property type="molecule type" value="Genomic_DNA"/>
</dbReference>
<dbReference type="InterPro" id="IPR028098">
    <property type="entry name" value="Glyco_trans_4-like_N"/>
</dbReference>
<dbReference type="EMBL" id="CAFBPK010000011">
    <property type="protein sequence ID" value="CAB5019033.1"/>
    <property type="molecule type" value="Genomic_DNA"/>
</dbReference>
<evidence type="ECO:0000313" key="5">
    <source>
        <dbReference type="EMBL" id="CAB4800510.1"/>
    </source>
</evidence>
<feature type="domain" description="Glycosyltransferase subfamily 4-like N-terminal" evidence="1">
    <location>
        <begin position="14"/>
        <end position="173"/>
    </location>
</feature>
<accession>A0A6J7BW86</accession>
<gene>
    <name evidence="4" type="ORF">UFOPK2824_00944</name>
    <name evidence="5" type="ORF">UFOPK3037_00606</name>
    <name evidence="6" type="ORF">UFOPK3278_01081</name>
    <name evidence="2" type="ORF">UFOPK3406_00485</name>
    <name evidence="3" type="ORF">UFOPK3925_01115</name>
    <name evidence="7" type="ORF">UFOPK4097_00812</name>
    <name evidence="8" type="ORF">UFOPK4301_01178</name>
</gene>
<evidence type="ECO:0000313" key="3">
    <source>
        <dbReference type="EMBL" id="CAB4342356.1"/>
    </source>
</evidence>
<dbReference type="Pfam" id="PF13439">
    <property type="entry name" value="Glyco_transf_4"/>
    <property type="match status" value="1"/>
</dbReference>
<dbReference type="SUPFAM" id="SSF53756">
    <property type="entry name" value="UDP-Glycosyltransferase/glycogen phosphorylase"/>
    <property type="match status" value="1"/>
</dbReference>
<sequence length="396" mass="42379">MKIGIVCPYSWDIPGGVSAHVHDLAKALIEMGHHVSVLAPAEFDELLPDFVVSTGKPRAVKYNGSVARLSFGPIAARKVSRWIEDGEFDVLHVHEPLAPSLSVLACWAAKGPIVATWHSSMDKSRMMLTLAKLAQTAMEKVSARIAVSEAARKTLIKHVGGDAVVIPNGVDVSMFTNARPMFGWPGPNQSIVFLGRGDEPRKGLAVLVEAYPEIRRQLPTVRLLIAGPGDPTDALKKLSASDRASVTVLGMVAPEDKASVLASGTIYVAPNTGGESFGIVLLEAMAAGIPVVASDLDAFKRVLDFGRAGLTFENENSDDLAKVVCDLLANSSQREKLSAQGKLRAAEFDWAVVAQRIVNVYESIRVPGVKVEPDLTGQMIGRLGRGRITPEPRGEL</sequence>
<evidence type="ECO:0000313" key="6">
    <source>
        <dbReference type="EMBL" id="CAB4849660.1"/>
    </source>
</evidence>
<reference evidence="6" key="1">
    <citation type="submission" date="2020-05" db="EMBL/GenBank/DDBJ databases">
        <authorList>
            <person name="Chiriac C."/>
            <person name="Salcher M."/>
            <person name="Ghai R."/>
            <person name="Kavagutti S V."/>
        </authorList>
    </citation>
    <scope>NUCLEOTIDE SEQUENCE</scope>
</reference>
<dbReference type="PANTHER" id="PTHR45947">
    <property type="entry name" value="SULFOQUINOVOSYL TRANSFERASE SQD2"/>
    <property type="match status" value="1"/>
</dbReference>
<dbReference type="PANTHER" id="PTHR45947:SF3">
    <property type="entry name" value="SULFOQUINOVOSYL TRANSFERASE SQD2"/>
    <property type="match status" value="1"/>
</dbReference>
<evidence type="ECO:0000259" key="1">
    <source>
        <dbReference type="Pfam" id="PF13439"/>
    </source>
</evidence>
<dbReference type="EMBL" id="CAEZZD010000158">
    <property type="protein sequence ID" value="CAB4755998.1"/>
    <property type="molecule type" value="Genomic_DNA"/>
</dbReference>
<dbReference type="Pfam" id="PF13692">
    <property type="entry name" value="Glyco_trans_1_4"/>
    <property type="match status" value="1"/>
</dbReference>
<dbReference type="EMBL" id="CAFBQG010000173">
    <property type="protein sequence ID" value="CAB5053918.1"/>
    <property type="molecule type" value="Genomic_DNA"/>
</dbReference>
<dbReference type="EMBL" id="CAFAAO010000006">
    <property type="protein sequence ID" value="CAB4800510.1"/>
    <property type="molecule type" value="Genomic_DNA"/>
</dbReference>
<evidence type="ECO:0000313" key="8">
    <source>
        <dbReference type="EMBL" id="CAB5053918.1"/>
    </source>
</evidence>
<dbReference type="EMBL" id="CAESAI010000007">
    <property type="protein sequence ID" value="CAB4334584.1"/>
    <property type="molecule type" value="Genomic_DNA"/>
</dbReference>
<dbReference type="CDD" id="cd03801">
    <property type="entry name" value="GT4_PimA-like"/>
    <property type="match status" value="1"/>
</dbReference>